<organism evidence="1 2">
    <name type="scientific">Haemophilus pittmaniae HK 85</name>
    <dbReference type="NCBI Taxonomy" id="1035188"/>
    <lineage>
        <taxon>Bacteria</taxon>
        <taxon>Pseudomonadati</taxon>
        <taxon>Pseudomonadota</taxon>
        <taxon>Gammaproteobacteria</taxon>
        <taxon>Pasteurellales</taxon>
        <taxon>Pasteurellaceae</taxon>
        <taxon>Haemophilus</taxon>
    </lineage>
</organism>
<evidence type="ECO:0000313" key="2">
    <source>
        <dbReference type="Proteomes" id="UP000006235"/>
    </source>
</evidence>
<reference evidence="1 2" key="1">
    <citation type="submission" date="2011-07" db="EMBL/GenBank/DDBJ databases">
        <authorList>
            <person name="Harkins D.M."/>
            <person name="Madupu R."/>
            <person name="Durkin A.S."/>
            <person name="Torralba M."/>
            <person name="Methe B."/>
            <person name="Sutton G.G."/>
            <person name="Nelson K.E."/>
        </authorList>
    </citation>
    <scope>NUCLEOTIDE SEQUENCE [LARGE SCALE GENOMIC DNA]</scope>
    <source>
        <strain evidence="1 2">HK 85</strain>
    </source>
</reference>
<dbReference type="AlphaFoldDB" id="F9Q741"/>
<comment type="caution">
    <text evidence="1">The sequence shown here is derived from an EMBL/GenBank/DDBJ whole genome shotgun (WGS) entry which is preliminary data.</text>
</comment>
<name>F9Q741_9PAST</name>
<evidence type="ECO:0000313" key="1">
    <source>
        <dbReference type="EMBL" id="EGV07405.1"/>
    </source>
</evidence>
<proteinExistence type="predicted"/>
<sequence length="46" mass="5119">MALTDGRKLFFVVRMKNTIHRATCRNSAGVLMGKSVQSALIFVRHG</sequence>
<protein>
    <submittedName>
        <fullName evidence="1">Uncharacterized protein</fullName>
    </submittedName>
</protein>
<dbReference type="STRING" id="1035188.HMPREF9952_2459"/>
<dbReference type="EMBL" id="AFUV01000004">
    <property type="protein sequence ID" value="EGV07405.1"/>
    <property type="molecule type" value="Genomic_DNA"/>
</dbReference>
<dbReference type="Proteomes" id="UP000006235">
    <property type="component" value="Unassembled WGS sequence"/>
</dbReference>
<accession>F9Q741</accession>
<gene>
    <name evidence="1" type="ORF">HMPREF9952_2459</name>
</gene>